<evidence type="ECO:0000313" key="2">
    <source>
        <dbReference type="EMBL" id="KAJ3573159.1"/>
    </source>
</evidence>
<name>A0A9W8TLL0_9PEZI</name>
<sequence>MPATTTRVAVASKFSTSRRAPRRIAVSPCVDRCTAFACEWPSSGRDEKDAEQGRFPKTPVLPESVLKPG</sequence>
<accession>A0A9W8TLL0</accession>
<protein>
    <submittedName>
        <fullName evidence="2">Uncharacterized protein</fullName>
    </submittedName>
</protein>
<dbReference type="EMBL" id="JANPWZ010000704">
    <property type="protein sequence ID" value="KAJ3573159.1"/>
    <property type="molecule type" value="Genomic_DNA"/>
</dbReference>
<reference evidence="2" key="1">
    <citation type="submission" date="2022-07" db="EMBL/GenBank/DDBJ databases">
        <title>Genome Sequence of Xylaria arbuscula.</title>
        <authorList>
            <person name="Buettner E."/>
        </authorList>
    </citation>
    <scope>NUCLEOTIDE SEQUENCE</scope>
    <source>
        <strain evidence="2">VT107</strain>
    </source>
</reference>
<evidence type="ECO:0000256" key="1">
    <source>
        <dbReference type="SAM" id="MobiDB-lite"/>
    </source>
</evidence>
<dbReference type="AlphaFoldDB" id="A0A9W8TLL0"/>
<comment type="caution">
    <text evidence="2">The sequence shown here is derived from an EMBL/GenBank/DDBJ whole genome shotgun (WGS) entry which is preliminary data.</text>
</comment>
<gene>
    <name evidence="2" type="ORF">NPX13_g4798</name>
</gene>
<dbReference type="Proteomes" id="UP001148614">
    <property type="component" value="Unassembled WGS sequence"/>
</dbReference>
<organism evidence="2 3">
    <name type="scientific">Xylaria arbuscula</name>
    <dbReference type="NCBI Taxonomy" id="114810"/>
    <lineage>
        <taxon>Eukaryota</taxon>
        <taxon>Fungi</taxon>
        <taxon>Dikarya</taxon>
        <taxon>Ascomycota</taxon>
        <taxon>Pezizomycotina</taxon>
        <taxon>Sordariomycetes</taxon>
        <taxon>Xylariomycetidae</taxon>
        <taxon>Xylariales</taxon>
        <taxon>Xylariaceae</taxon>
        <taxon>Xylaria</taxon>
    </lineage>
</organism>
<feature type="region of interest" description="Disordered" evidence="1">
    <location>
        <begin position="42"/>
        <end position="69"/>
    </location>
</feature>
<evidence type="ECO:0000313" key="3">
    <source>
        <dbReference type="Proteomes" id="UP001148614"/>
    </source>
</evidence>
<feature type="compositionally biased region" description="Basic and acidic residues" evidence="1">
    <location>
        <begin position="44"/>
        <end position="54"/>
    </location>
</feature>
<proteinExistence type="predicted"/>
<keyword evidence="3" id="KW-1185">Reference proteome</keyword>